<evidence type="ECO:0000259" key="10">
    <source>
        <dbReference type="PROSITE" id="PS50112"/>
    </source>
</evidence>
<keyword evidence="4" id="KW-0808">Transferase</keyword>
<dbReference type="InterPro" id="IPR000014">
    <property type="entry name" value="PAS"/>
</dbReference>
<evidence type="ECO:0000259" key="11">
    <source>
        <dbReference type="PROSITE" id="PS50113"/>
    </source>
</evidence>
<dbReference type="AlphaFoldDB" id="A0AAW5PDR0"/>
<dbReference type="EMBL" id="JANTZM010000037">
    <property type="protein sequence ID" value="MCS4159534.1"/>
    <property type="molecule type" value="Genomic_DNA"/>
</dbReference>
<name>A0AAW5PDR0_9BACT</name>
<feature type="region of interest" description="Disordered" evidence="7">
    <location>
        <begin position="1058"/>
        <end position="1107"/>
    </location>
</feature>
<dbReference type="Pfam" id="PF00512">
    <property type="entry name" value="HisKA"/>
    <property type="match status" value="1"/>
</dbReference>
<dbReference type="InterPro" id="IPR003594">
    <property type="entry name" value="HATPase_dom"/>
</dbReference>
<evidence type="ECO:0000313" key="13">
    <source>
        <dbReference type="Proteomes" id="UP001155110"/>
    </source>
</evidence>
<dbReference type="InterPro" id="IPR013655">
    <property type="entry name" value="PAS_fold_3"/>
</dbReference>
<dbReference type="InterPro" id="IPR000700">
    <property type="entry name" value="PAS-assoc_C"/>
</dbReference>
<feature type="compositionally biased region" description="Low complexity" evidence="7">
    <location>
        <begin position="454"/>
        <end position="463"/>
    </location>
</feature>
<dbReference type="Gene3D" id="3.30.565.10">
    <property type="entry name" value="Histidine kinase-like ATPase, C-terminal domain"/>
    <property type="match status" value="1"/>
</dbReference>
<feature type="region of interest" description="Disordered" evidence="7">
    <location>
        <begin position="967"/>
        <end position="993"/>
    </location>
</feature>
<feature type="region of interest" description="Disordered" evidence="7">
    <location>
        <begin position="557"/>
        <end position="581"/>
    </location>
</feature>
<dbReference type="CDD" id="cd00082">
    <property type="entry name" value="HisKA"/>
    <property type="match status" value="1"/>
</dbReference>
<dbReference type="Pfam" id="PF00989">
    <property type="entry name" value="PAS"/>
    <property type="match status" value="1"/>
</dbReference>
<feature type="compositionally biased region" description="Acidic residues" evidence="7">
    <location>
        <begin position="480"/>
        <end position="502"/>
    </location>
</feature>
<dbReference type="CDD" id="cd00130">
    <property type="entry name" value="PAS"/>
    <property type="match status" value="2"/>
</dbReference>
<dbReference type="PANTHER" id="PTHR43047">
    <property type="entry name" value="TWO-COMPONENT HISTIDINE PROTEIN KINASE"/>
    <property type="match status" value="1"/>
</dbReference>
<dbReference type="GO" id="GO:0006355">
    <property type="term" value="P:regulation of DNA-templated transcription"/>
    <property type="evidence" value="ECO:0007669"/>
    <property type="project" value="InterPro"/>
</dbReference>
<keyword evidence="5" id="KW-0418">Kinase</keyword>
<gene>
    <name evidence="12" type="ORF">GGP99_003527</name>
</gene>
<keyword evidence="8" id="KW-0472">Membrane</keyword>
<dbReference type="SUPFAM" id="SSF47384">
    <property type="entry name" value="Homodimeric domain of signal transducing histidine kinase"/>
    <property type="match status" value="1"/>
</dbReference>
<dbReference type="SMART" id="SM00387">
    <property type="entry name" value="HATPase_c"/>
    <property type="match status" value="1"/>
</dbReference>
<feature type="compositionally biased region" description="Basic and acidic residues" evidence="7">
    <location>
        <begin position="312"/>
        <end position="340"/>
    </location>
</feature>
<feature type="transmembrane region" description="Helical" evidence="8">
    <location>
        <begin position="190"/>
        <end position="209"/>
    </location>
</feature>
<dbReference type="SUPFAM" id="SSF55874">
    <property type="entry name" value="ATPase domain of HSP90 chaperone/DNA topoisomerase II/histidine kinase"/>
    <property type="match status" value="1"/>
</dbReference>
<feature type="domain" description="PAC" evidence="11">
    <location>
        <begin position="533"/>
        <end position="606"/>
    </location>
</feature>
<keyword evidence="6" id="KW-0175">Coiled coil</keyword>
<evidence type="ECO:0000256" key="5">
    <source>
        <dbReference type="ARBA" id="ARBA00022777"/>
    </source>
</evidence>
<evidence type="ECO:0000256" key="2">
    <source>
        <dbReference type="ARBA" id="ARBA00012438"/>
    </source>
</evidence>
<dbReference type="InterPro" id="IPR013767">
    <property type="entry name" value="PAS_fold"/>
</dbReference>
<dbReference type="Proteomes" id="UP001155110">
    <property type="component" value="Unassembled WGS sequence"/>
</dbReference>
<dbReference type="PRINTS" id="PR00344">
    <property type="entry name" value="BCTRLSENSOR"/>
</dbReference>
<dbReference type="PROSITE" id="PS50112">
    <property type="entry name" value="PAS"/>
    <property type="match status" value="1"/>
</dbReference>
<feature type="compositionally biased region" description="Basic and acidic residues" evidence="7">
    <location>
        <begin position="1097"/>
        <end position="1107"/>
    </location>
</feature>
<feature type="region of interest" description="Disordered" evidence="7">
    <location>
        <begin position="824"/>
        <end position="858"/>
    </location>
</feature>
<feature type="compositionally biased region" description="Basic and acidic residues" evidence="7">
    <location>
        <begin position="967"/>
        <end position="982"/>
    </location>
</feature>
<dbReference type="InterPro" id="IPR004358">
    <property type="entry name" value="Sig_transdc_His_kin-like_C"/>
</dbReference>
<feature type="region of interest" description="Disordered" evidence="7">
    <location>
        <begin position="711"/>
        <end position="757"/>
    </location>
</feature>
<evidence type="ECO:0000256" key="4">
    <source>
        <dbReference type="ARBA" id="ARBA00022679"/>
    </source>
</evidence>
<feature type="transmembrane region" description="Helical" evidence="8">
    <location>
        <begin position="16"/>
        <end position="37"/>
    </location>
</feature>
<feature type="transmembrane region" description="Helical" evidence="8">
    <location>
        <begin position="78"/>
        <end position="97"/>
    </location>
</feature>
<protein>
    <recommendedName>
        <fullName evidence="2">histidine kinase</fullName>
        <ecNumber evidence="2">2.7.13.3</ecNumber>
    </recommendedName>
</protein>
<dbReference type="InterPro" id="IPR031621">
    <property type="entry name" value="HisKA_7TM"/>
</dbReference>
<dbReference type="SMART" id="SM00388">
    <property type="entry name" value="HisKA"/>
    <property type="match status" value="1"/>
</dbReference>
<sequence>MGASLLSGGGSLSSAYLGYLFAFIAGAAACLGAAWRARSVVPDPETRQALTWLFSGSAVWALAYVGFLLVGSAFEKHLFYQLSLIVGFSVVFAWLWFCSAYSGRGLHRSRRVQQFAFAVYVIVTALKVTNPLHGLYYGLEPAGGGPTGGAFGLVVTHETLYWVVMAVAYALSAAGYLMIFEFLLEAEAKVLPLGVLTGLTALPAVFNVIGHVQPALLDITHEPLGVAVFAVGLMLVYETQFSVVQLTGSVGEPNLTIGREGRIRGLGGGIKEIIPPLSEEDLGRPLREALPGLAEALQAGEAVWEAQFGERSGNRREDGCHQQIEGQRRAEGQRQAEGHPRGRTARHYRIMTSALRSGEDPKTVVLSDITDRRRRRKELERRDDLFRKAQSLADVGAWEYDIRDADTQGADIQGADAQSADLQDGCLSWSEEVYRIHGLSGGAGRFEGAGLSGGASSPEDAGSSEGGEDPEGEDPKDVGPFEDGEVEDGEVEDGEVEDGEELSVERALSFYHREDRQRIEGALRRAIGQGVPFDEEARIRRPDGQVRWVRIYGEPQGETLQGEEPQGENPQAEDPAWVGGGKAAARVRGAVQDITDRKRREKILRRLREKYQGLLEGAPDAIFVASAESGRIVEANQAAASLLGAPAEEIAGRHQSELHPSGEAEKYRSLFETATEEAEAEGMSFRHLEDGSQIYVETDSGERVPVEISATTVDLSGGQEGPGSGEPSGREPSGGGPSGGGPNGGGQEIPKKKTGKVFVGIFRDITERKRRTEQLKEAKKQAELSKLEAEEASRMKSAMLANMSHEIRTPLTGVIGFAEAIGEETGGEDTEGNETGGNETEDGDTGGKDAKGEDTGGEEGKVARFAGLIEDSGRRLLDTLDAVLNLSKLEAGKMSLKPGPVDLAGQARQVAREFEEEAWESGLTLGVETEATWARADEGGLKIVLQNLLSNAIKYTEEGGVTVRVYREENTREEKGQGENTRETSSQETAKEPEALAAAPAAAAAVLEVEDSGIGMDPEVAERLFEPFRQASEGMSREYEGTGIGLAVTKRATEEMGGSIEVDTQKGEGSRFTVRFPAARSAGSAGGPPAGEPQQADQRDLDKPASP</sequence>
<dbReference type="InterPro" id="IPR003661">
    <property type="entry name" value="HisK_dim/P_dom"/>
</dbReference>
<feature type="coiled-coil region" evidence="6">
    <location>
        <begin position="768"/>
        <end position="795"/>
    </location>
</feature>
<dbReference type="InterPro" id="IPR036890">
    <property type="entry name" value="HATPase_C_sf"/>
</dbReference>
<proteinExistence type="predicted"/>
<dbReference type="InterPro" id="IPR005467">
    <property type="entry name" value="His_kinase_dom"/>
</dbReference>
<keyword evidence="8" id="KW-1133">Transmembrane helix</keyword>
<reference evidence="12" key="1">
    <citation type="submission" date="2022-08" db="EMBL/GenBank/DDBJ databases">
        <title>Genomic Encyclopedia of Type Strains, Phase V (KMG-V): Genome sequencing to study the core and pangenomes of soil and plant-associated prokaryotes.</title>
        <authorList>
            <person name="Whitman W."/>
        </authorList>
    </citation>
    <scope>NUCLEOTIDE SEQUENCE</scope>
    <source>
        <strain evidence="12">SP3002</strain>
    </source>
</reference>
<dbReference type="GO" id="GO:0000155">
    <property type="term" value="F:phosphorelay sensor kinase activity"/>
    <property type="evidence" value="ECO:0007669"/>
    <property type="project" value="InterPro"/>
</dbReference>
<dbReference type="Pfam" id="PF08447">
    <property type="entry name" value="PAS_3"/>
    <property type="match status" value="1"/>
</dbReference>
<keyword evidence="8" id="KW-0812">Transmembrane</keyword>
<feature type="domain" description="PAS" evidence="10">
    <location>
        <begin position="607"/>
        <end position="678"/>
    </location>
</feature>
<dbReference type="NCBIfam" id="TIGR00229">
    <property type="entry name" value="sensory_box"/>
    <property type="match status" value="1"/>
</dbReference>
<comment type="caution">
    <text evidence="12">The sequence shown here is derived from an EMBL/GenBank/DDBJ whole genome shotgun (WGS) entry which is preliminary data.</text>
</comment>
<evidence type="ECO:0000313" key="12">
    <source>
        <dbReference type="EMBL" id="MCS4159534.1"/>
    </source>
</evidence>
<evidence type="ECO:0000256" key="3">
    <source>
        <dbReference type="ARBA" id="ARBA00022553"/>
    </source>
</evidence>
<feature type="compositionally biased region" description="Basic and acidic residues" evidence="7">
    <location>
        <begin position="845"/>
        <end position="858"/>
    </location>
</feature>
<dbReference type="Gene3D" id="3.30.450.20">
    <property type="entry name" value="PAS domain"/>
    <property type="match status" value="2"/>
</dbReference>
<evidence type="ECO:0000256" key="8">
    <source>
        <dbReference type="SAM" id="Phobius"/>
    </source>
</evidence>
<feature type="transmembrane region" description="Helical" evidence="8">
    <location>
        <begin position="117"/>
        <end position="139"/>
    </location>
</feature>
<feature type="transmembrane region" description="Helical" evidence="8">
    <location>
        <begin position="159"/>
        <end position="183"/>
    </location>
</feature>
<feature type="compositionally biased region" description="Gly residues" evidence="7">
    <location>
        <begin position="718"/>
        <end position="747"/>
    </location>
</feature>
<dbReference type="Pfam" id="PF02518">
    <property type="entry name" value="HATPase_c"/>
    <property type="match status" value="1"/>
</dbReference>
<dbReference type="Pfam" id="PF16927">
    <property type="entry name" value="HisKA_7TM"/>
    <property type="match status" value="1"/>
</dbReference>
<dbReference type="Gene3D" id="2.10.70.100">
    <property type="match status" value="1"/>
</dbReference>
<dbReference type="SMART" id="SM00091">
    <property type="entry name" value="PAS"/>
    <property type="match status" value="1"/>
</dbReference>
<comment type="catalytic activity">
    <reaction evidence="1">
        <text>ATP + protein L-histidine = ADP + protein N-phospho-L-histidine.</text>
        <dbReference type="EC" id="2.7.13.3"/>
    </reaction>
</comment>
<dbReference type="Gene3D" id="1.10.287.130">
    <property type="match status" value="1"/>
</dbReference>
<feature type="region of interest" description="Disordered" evidence="7">
    <location>
        <begin position="310"/>
        <end position="345"/>
    </location>
</feature>
<accession>A0AAW5PDR0</accession>
<dbReference type="RefSeq" id="WP_279311314.1">
    <property type="nucleotide sequence ID" value="NZ_JANTZM010000037.1"/>
</dbReference>
<dbReference type="EC" id="2.7.13.3" evidence="2"/>
<dbReference type="SUPFAM" id="SSF55785">
    <property type="entry name" value="PYP-like sensor domain (PAS domain)"/>
    <property type="match status" value="2"/>
</dbReference>
<evidence type="ECO:0000256" key="7">
    <source>
        <dbReference type="SAM" id="MobiDB-lite"/>
    </source>
</evidence>
<dbReference type="PROSITE" id="PS50109">
    <property type="entry name" value="HIS_KIN"/>
    <property type="match status" value="1"/>
</dbReference>
<organism evidence="12 13">
    <name type="scientific">Salinibacter ruber</name>
    <dbReference type="NCBI Taxonomy" id="146919"/>
    <lineage>
        <taxon>Bacteria</taxon>
        <taxon>Pseudomonadati</taxon>
        <taxon>Rhodothermota</taxon>
        <taxon>Rhodothermia</taxon>
        <taxon>Rhodothermales</taxon>
        <taxon>Salinibacteraceae</taxon>
        <taxon>Salinibacter</taxon>
    </lineage>
</organism>
<evidence type="ECO:0000256" key="1">
    <source>
        <dbReference type="ARBA" id="ARBA00000085"/>
    </source>
</evidence>
<feature type="domain" description="Histidine kinase" evidence="9">
    <location>
        <begin position="802"/>
        <end position="1080"/>
    </location>
</feature>
<evidence type="ECO:0000259" key="9">
    <source>
        <dbReference type="PROSITE" id="PS50109"/>
    </source>
</evidence>
<dbReference type="PROSITE" id="PS50113">
    <property type="entry name" value="PAC"/>
    <property type="match status" value="1"/>
</dbReference>
<dbReference type="InterPro" id="IPR035965">
    <property type="entry name" value="PAS-like_dom_sf"/>
</dbReference>
<feature type="region of interest" description="Disordered" evidence="7">
    <location>
        <begin position="447"/>
        <end position="503"/>
    </location>
</feature>
<keyword evidence="3" id="KW-0597">Phosphoprotein</keyword>
<dbReference type="InterPro" id="IPR036097">
    <property type="entry name" value="HisK_dim/P_sf"/>
</dbReference>
<feature type="transmembrane region" description="Helical" evidence="8">
    <location>
        <begin position="49"/>
        <end position="72"/>
    </location>
</feature>
<evidence type="ECO:0000256" key="6">
    <source>
        <dbReference type="SAM" id="Coils"/>
    </source>
</evidence>